<keyword evidence="2" id="KW-1185">Reference proteome</keyword>
<dbReference type="EMBL" id="JAEPRB010000077">
    <property type="protein sequence ID" value="KAG2222693.1"/>
    <property type="molecule type" value="Genomic_DNA"/>
</dbReference>
<sequence length="341" mass="39119">MSSPITITNILFYPPYLETLVVNTYYNLSEKVDDLERLQEPHHSLVDLTLNTSYMSPDILKPSAKWCPYVKRLRIEGAGKGTLDIVSDYFPNVEMLGYNNNHTLPESHKVLNQDYDNNEPIIPRISMNNMYTKQNKGRVRAFYSNVYGNRRGVTDDEFLRFLQKKKKQKTLEILHASMSITRPQDTDGEPNNNSQSVYRIEAASAILTLNRLKTMAFRSDEDGVYEPLFCRMNRPSLKYFKLVESYVLPTMVDTLINSQPPLEGLEFKDVYIKDNDQETTIATQCMVQLLNGYAVTSLQGSNTTTNLRNVMFENCKFISDDVLDALANIRTIQGLSFEDPK</sequence>
<name>A0A8H7S5Z2_9FUNG</name>
<dbReference type="Gene3D" id="3.80.10.10">
    <property type="entry name" value="Ribonuclease Inhibitor"/>
    <property type="match status" value="1"/>
</dbReference>
<proteinExistence type="predicted"/>
<dbReference type="Proteomes" id="UP000646827">
    <property type="component" value="Unassembled WGS sequence"/>
</dbReference>
<dbReference type="InterPro" id="IPR032675">
    <property type="entry name" value="LRR_dom_sf"/>
</dbReference>
<evidence type="ECO:0000313" key="1">
    <source>
        <dbReference type="EMBL" id="KAG2222693.1"/>
    </source>
</evidence>
<dbReference type="AlphaFoldDB" id="A0A8H7S5Z2"/>
<organism evidence="1 2">
    <name type="scientific">Circinella minor</name>
    <dbReference type="NCBI Taxonomy" id="1195481"/>
    <lineage>
        <taxon>Eukaryota</taxon>
        <taxon>Fungi</taxon>
        <taxon>Fungi incertae sedis</taxon>
        <taxon>Mucoromycota</taxon>
        <taxon>Mucoromycotina</taxon>
        <taxon>Mucoromycetes</taxon>
        <taxon>Mucorales</taxon>
        <taxon>Lichtheimiaceae</taxon>
        <taxon>Circinella</taxon>
    </lineage>
</organism>
<gene>
    <name evidence="1" type="ORF">INT45_013507</name>
</gene>
<evidence type="ECO:0000313" key="2">
    <source>
        <dbReference type="Proteomes" id="UP000646827"/>
    </source>
</evidence>
<reference evidence="1 2" key="1">
    <citation type="submission" date="2020-12" db="EMBL/GenBank/DDBJ databases">
        <title>Metabolic potential, ecology and presence of endohyphal bacteria is reflected in genomic diversity of Mucoromycotina.</title>
        <authorList>
            <person name="Muszewska A."/>
            <person name="Okrasinska A."/>
            <person name="Steczkiewicz K."/>
            <person name="Drgas O."/>
            <person name="Orlowska M."/>
            <person name="Perlinska-Lenart U."/>
            <person name="Aleksandrzak-Piekarczyk T."/>
            <person name="Szatraj K."/>
            <person name="Zielenkiewicz U."/>
            <person name="Pilsyk S."/>
            <person name="Malc E."/>
            <person name="Mieczkowski P."/>
            <person name="Kruszewska J.S."/>
            <person name="Biernat P."/>
            <person name="Pawlowska J."/>
        </authorList>
    </citation>
    <scope>NUCLEOTIDE SEQUENCE [LARGE SCALE GENOMIC DNA]</scope>
    <source>
        <strain evidence="1 2">CBS 142.35</strain>
    </source>
</reference>
<accession>A0A8H7S5Z2</accession>
<protein>
    <submittedName>
        <fullName evidence="1">Uncharacterized protein</fullName>
    </submittedName>
</protein>
<comment type="caution">
    <text evidence="1">The sequence shown here is derived from an EMBL/GenBank/DDBJ whole genome shotgun (WGS) entry which is preliminary data.</text>
</comment>